<gene>
    <name evidence="1" type="ORF">OCK74_08900</name>
</gene>
<reference evidence="1" key="2">
    <citation type="submission" date="2023-04" db="EMBL/GenBank/DDBJ databases">
        <title>Paracnuella aquatica gen. nov., sp. nov., a member of the family Chitinophagaceae isolated from a hot spring.</title>
        <authorList>
            <person name="Wang C."/>
        </authorList>
    </citation>
    <scope>NUCLEOTIDE SEQUENCE</scope>
    <source>
        <strain evidence="1">LB-8</strain>
    </source>
</reference>
<proteinExistence type="predicted"/>
<dbReference type="AlphaFoldDB" id="A0A9X3BHA3"/>
<dbReference type="RefSeq" id="WP_279296672.1">
    <property type="nucleotide sequence ID" value="NZ_JAOTIF010000004.1"/>
</dbReference>
<evidence type="ECO:0000313" key="2">
    <source>
        <dbReference type="Proteomes" id="UP001155483"/>
    </source>
</evidence>
<keyword evidence="2" id="KW-1185">Reference proteome</keyword>
<dbReference type="EMBL" id="JAOTIF010000004">
    <property type="protein sequence ID" value="MCU7549232.1"/>
    <property type="molecule type" value="Genomic_DNA"/>
</dbReference>
<evidence type="ECO:0000313" key="1">
    <source>
        <dbReference type="EMBL" id="MCU7549232.1"/>
    </source>
</evidence>
<sequence>MREETERSGRRRLEPLRSAVKRANEQGCEWIGKEAWVLWFREGLAKNFMATD</sequence>
<protein>
    <submittedName>
        <fullName evidence="1">Uncharacterized protein</fullName>
    </submittedName>
</protein>
<dbReference type="Proteomes" id="UP001155483">
    <property type="component" value="Unassembled WGS sequence"/>
</dbReference>
<accession>A0A9X3BHA3</accession>
<reference evidence="1" key="1">
    <citation type="submission" date="2022-09" db="EMBL/GenBank/DDBJ databases">
        <authorList>
            <person name="Yuan C."/>
            <person name="Ke Z."/>
        </authorList>
    </citation>
    <scope>NUCLEOTIDE SEQUENCE</scope>
    <source>
        <strain evidence="1">LB-8</strain>
    </source>
</reference>
<name>A0A9X3BHA3_9BACT</name>
<comment type="caution">
    <text evidence="1">The sequence shown here is derived from an EMBL/GenBank/DDBJ whole genome shotgun (WGS) entry which is preliminary data.</text>
</comment>
<organism evidence="1 2">
    <name type="scientific">Paraflavisolibacter caeni</name>
    <dbReference type="NCBI Taxonomy" id="2982496"/>
    <lineage>
        <taxon>Bacteria</taxon>
        <taxon>Pseudomonadati</taxon>
        <taxon>Bacteroidota</taxon>
        <taxon>Chitinophagia</taxon>
        <taxon>Chitinophagales</taxon>
        <taxon>Chitinophagaceae</taxon>
        <taxon>Paraflavisolibacter</taxon>
    </lineage>
</organism>